<evidence type="ECO:0000313" key="3">
    <source>
        <dbReference type="Proteomes" id="UP001500909"/>
    </source>
</evidence>
<name>A0ABN1AY63_9ACTN</name>
<dbReference type="EMBL" id="BAAABY010000044">
    <property type="protein sequence ID" value="GAA0486333.1"/>
    <property type="molecule type" value="Genomic_DNA"/>
</dbReference>
<reference evidence="2 3" key="1">
    <citation type="journal article" date="2019" name="Int. J. Syst. Evol. Microbiol.">
        <title>The Global Catalogue of Microorganisms (GCM) 10K type strain sequencing project: providing services to taxonomists for standard genome sequencing and annotation.</title>
        <authorList>
            <consortium name="The Broad Institute Genomics Platform"/>
            <consortium name="The Broad Institute Genome Sequencing Center for Infectious Disease"/>
            <person name="Wu L."/>
            <person name="Ma J."/>
        </authorList>
    </citation>
    <scope>NUCLEOTIDE SEQUENCE [LARGE SCALE GENOMIC DNA]</scope>
    <source>
        <strain evidence="2 3">JCM 4805</strain>
    </source>
</reference>
<dbReference type="RefSeq" id="WP_346098372.1">
    <property type="nucleotide sequence ID" value="NZ_BAAABY010000044.1"/>
</dbReference>
<organism evidence="2 3">
    <name type="scientific">Streptomyces olivaceiscleroticus</name>
    <dbReference type="NCBI Taxonomy" id="68245"/>
    <lineage>
        <taxon>Bacteria</taxon>
        <taxon>Bacillati</taxon>
        <taxon>Actinomycetota</taxon>
        <taxon>Actinomycetes</taxon>
        <taxon>Kitasatosporales</taxon>
        <taxon>Streptomycetaceae</taxon>
        <taxon>Streptomyces</taxon>
    </lineage>
</organism>
<accession>A0ABN1AY63</accession>
<proteinExistence type="predicted"/>
<protein>
    <submittedName>
        <fullName evidence="2">Uncharacterized protein</fullName>
    </submittedName>
</protein>
<feature type="region of interest" description="Disordered" evidence="1">
    <location>
        <begin position="76"/>
        <end position="105"/>
    </location>
</feature>
<dbReference type="Proteomes" id="UP001500909">
    <property type="component" value="Unassembled WGS sequence"/>
</dbReference>
<comment type="caution">
    <text evidence="2">The sequence shown here is derived from an EMBL/GenBank/DDBJ whole genome shotgun (WGS) entry which is preliminary data.</text>
</comment>
<evidence type="ECO:0000313" key="2">
    <source>
        <dbReference type="EMBL" id="GAA0486333.1"/>
    </source>
</evidence>
<sequence length="149" mass="14647">MGATGRAHRSAAWTLLILLTVVFVPLLCRTGGSTPAAATPQPAAVLSFPAAGAAQQTVAPSRAAVTPQAAESAPVAAAVPKRCAPHDAPGPGDSVPATATHRGEPLAAPPAAPAPYLSSHDPASCALARPPTGPAPAADPRALLTVLRI</sequence>
<gene>
    <name evidence="2" type="ORF">GCM10010361_59020</name>
</gene>
<keyword evidence="3" id="KW-1185">Reference proteome</keyword>
<evidence type="ECO:0000256" key="1">
    <source>
        <dbReference type="SAM" id="MobiDB-lite"/>
    </source>
</evidence>